<evidence type="ECO:0000313" key="2">
    <source>
        <dbReference type="Proteomes" id="UP000770661"/>
    </source>
</evidence>
<keyword evidence="2" id="KW-1185">Reference proteome</keyword>
<organism evidence="1 2">
    <name type="scientific">Chionoecetes opilio</name>
    <name type="common">Atlantic snow crab</name>
    <name type="synonym">Cancer opilio</name>
    <dbReference type="NCBI Taxonomy" id="41210"/>
    <lineage>
        <taxon>Eukaryota</taxon>
        <taxon>Metazoa</taxon>
        <taxon>Ecdysozoa</taxon>
        <taxon>Arthropoda</taxon>
        <taxon>Crustacea</taxon>
        <taxon>Multicrustacea</taxon>
        <taxon>Malacostraca</taxon>
        <taxon>Eumalacostraca</taxon>
        <taxon>Eucarida</taxon>
        <taxon>Decapoda</taxon>
        <taxon>Pleocyemata</taxon>
        <taxon>Brachyura</taxon>
        <taxon>Eubrachyura</taxon>
        <taxon>Majoidea</taxon>
        <taxon>Majidae</taxon>
        <taxon>Chionoecetes</taxon>
    </lineage>
</organism>
<dbReference type="EMBL" id="JACEEZ010018838">
    <property type="protein sequence ID" value="KAG0716467.1"/>
    <property type="molecule type" value="Genomic_DNA"/>
</dbReference>
<sequence>MCDYVGVNACIHVCVKARPHGTESCVEACSKHCYGHVRIHVRHVSFGRSNPRICFQTRQCGRFVAGKCGGNHSCPKNCVLDTLPAHVALVPCRASFTQEDLSSFPLLSFYWSRIFVSFLLGVRKSNVMAVWKDGLRTWYGYWRRPQPSVIPGNRLPSRGEVSRCFVVPPQDPEVVLFAAGASTAEKGLGSVWRRANIPTSMCRG</sequence>
<name>A0A8J4XYH2_CHIOP</name>
<dbReference type="Proteomes" id="UP000770661">
    <property type="component" value="Unassembled WGS sequence"/>
</dbReference>
<dbReference type="AlphaFoldDB" id="A0A8J4XYH2"/>
<protein>
    <submittedName>
        <fullName evidence="1">Uncharacterized protein</fullName>
    </submittedName>
</protein>
<accession>A0A8J4XYH2</accession>
<proteinExistence type="predicted"/>
<reference evidence="1" key="1">
    <citation type="submission" date="2020-07" db="EMBL/GenBank/DDBJ databases">
        <title>The High-quality genome of the commercially important snow crab, Chionoecetes opilio.</title>
        <authorList>
            <person name="Jeong J.-H."/>
            <person name="Ryu S."/>
        </authorList>
    </citation>
    <scope>NUCLEOTIDE SEQUENCE</scope>
    <source>
        <strain evidence="1">MADBK_172401_WGS</strain>
        <tissue evidence="1">Digestive gland</tissue>
    </source>
</reference>
<comment type="caution">
    <text evidence="1">The sequence shown here is derived from an EMBL/GenBank/DDBJ whole genome shotgun (WGS) entry which is preliminary data.</text>
</comment>
<evidence type="ECO:0000313" key="1">
    <source>
        <dbReference type="EMBL" id="KAG0716467.1"/>
    </source>
</evidence>
<gene>
    <name evidence="1" type="ORF">GWK47_009632</name>
</gene>